<keyword evidence="2" id="KW-1185">Reference proteome</keyword>
<dbReference type="Pfam" id="PF05708">
    <property type="entry name" value="Peptidase_C92"/>
    <property type="match status" value="1"/>
</dbReference>
<dbReference type="InterPro" id="IPR038765">
    <property type="entry name" value="Papain-like_cys_pep_sf"/>
</dbReference>
<dbReference type="RefSeq" id="WP_379839891.1">
    <property type="nucleotide sequence ID" value="NZ_JBHRYQ010000001.1"/>
</dbReference>
<gene>
    <name evidence="1" type="ORF">ACFOOI_20140</name>
</gene>
<evidence type="ECO:0000313" key="2">
    <source>
        <dbReference type="Proteomes" id="UP001595616"/>
    </source>
</evidence>
<proteinExistence type="predicted"/>
<dbReference type="Proteomes" id="UP001595616">
    <property type="component" value="Unassembled WGS sequence"/>
</dbReference>
<dbReference type="EMBL" id="JBHRYQ010000001">
    <property type="protein sequence ID" value="MFC3812985.1"/>
    <property type="molecule type" value="Genomic_DNA"/>
</dbReference>
<protein>
    <submittedName>
        <fullName evidence="1">YiiX/YebB-like N1pC/P60 family cysteine hydrolase</fullName>
    </submittedName>
</protein>
<dbReference type="SUPFAM" id="SSF54001">
    <property type="entry name" value="Cysteine proteinases"/>
    <property type="match status" value="1"/>
</dbReference>
<comment type="caution">
    <text evidence="1">The sequence shown here is derived from an EMBL/GenBank/DDBJ whole genome shotgun (WGS) entry which is preliminary data.</text>
</comment>
<reference evidence="2" key="1">
    <citation type="journal article" date="2019" name="Int. J. Syst. Evol. Microbiol.">
        <title>The Global Catalogue of Microorganisms (GCM) 10K type strain sequencing project: providing services to taxonomists for standard genome sequencing and annotation.</title>
        <authorList>
            <consortium name="The Broad Institute Genomics Platform"/>
            <consortium name="The Broad Institute Genome Sequencing Center for Infectious Disease"/>
            <person name="Wu L."/>
            <person name="Ma J."/>
        </authorList>
    </citation>
    <scope>NUCLEOTIDE SEQUENCE [LARGE SCALE GENOMIC DNA]</scope>
    <source>
        <strain evidence="2">CECT 7956</strain>
    </source>
</reference>
<accession>A0ABV7Z186</accession>
<sequence length="207" mass="24482">MAKGIRTKKELDKIAEYQNFGNNLKFYDAMRTEFNTGDLIFFSGNHWLSGLIRWKSKSAWSHVGMVIRIEEMDRLFLVESILESGVRLLPMSFLYKNYSGNNRPYDGRVAWARHAILGEDIQLQNKIREFCMDNLTKQYDRKEYFRILWRSLVGMKSLFEDDKYTCSEYVYEAYKYAGVDLPKEKGVFISPGAFWRQEYLNLKAILI</sequence>
<dbReference type="PANTHER" id="PTHR47112:SF1">
    <property type="entry name" value="PX DOMAIN-CONTAINING PROTEIN"/>
    <property type="match status" value="1"/>
</dbReference>
<dbReference type="PANTHER" id="PTHR47112">
    <property type="entry name" value="PX DOMAIN-CONTAINING PROTEIN"/>
    <property type="match status" value="1"/>
</dbReference>
<organism evidence="1 2">
    <name type="scientific">Lacihabitans lacunae</name>
    <dbReference type="NCBI Taxonomy" id="1028214"/>
    <lineage>
        <taxon>Bacteria</taxon>
        <taxon>Pseudomonadati</taxon>
        <taxon>Bacteroidota</taxon>
        <taxon>Cytophagia</taxon>
        <taxon>Cytophagales</taxon>
        <taxon>Leadbetterellaceae</taxon>
        <taxon>Lacihabitans</taxon>
    </lineage>
</organism>
<dbReference type="Gene3D" id="3.90.1720.10">
    <property type="entry name" value="endopeptidase domain like (from Nostoc punctiforme)"/>
    <property type="match status" value="1"/>
</dbReference>
<dbReference type="InterPro" id="IPR024453">
    <property type="entry name" value="Peptidase_C92"/>
</dbReference>
<evidence type="ECO:0000313" key="1">
    <source>
        <dbReference type="EMBL" id="MFC3812985.1"/>
    </source>
</evidence>
<name>A0ABV7Z186_9BACT</name>